<dbReference type="Proteomes" id="UP000243052">
    <property type="component" value="Chromosome v"/>
</dbReference>
<sequence>MSVFTALNSSPHDALLEAEVHSRELQVEESFRVFQSALYHLKAKRFEDAEEKFVQLFNIDVLKPDQWGFYKYSSPTLDSLRYLAYRNRGVFYYQYVKENMDKMDKDGIVDCILKVVENLVQSLQHSNGDAAVTKLLLQVFKGFKTKRLQRWILEYEATKEPDETLLIGRGNALLPEKKRFIKEYLDLLSELKEFNTSASASQMICLIKDSEIQPSVLPPVLDRIGMMKEEDDVMMKELDEYVVNLDELSWECIAESFRNLVPKFKYANLFSKIPDPYSEAKEPVESIKFVYNEKRIERDVIEVKPCNEEGISVTASELTSSLLRQQEQDEGGSSVKPEDKRESEEHSETQRPAQRSSKRFKVKNPEFNETELLKPHVGFFEIFNRCTDFVGSSEKLDVERLNPESISVEYPGRMAMLDFYECLNSWTSKHTEFLNQNDSKGTTKRKGKGEDSFQVISLLRSSMFTDENHPTISLTELPNEDVLNFVSTVNDNKLHFHAVRLLLLDRLLSVKGPDETCLITDSFWSPILFDTIESFAVSMESTIFDIVYAQRKKYDALGLSVYEVLVNMLSGIYTEMTAKKLSGSKVGELDGQKNKLGKKLDRWIWLLDQINFEGKLKFRYLWSKFCYLQCISEVTDERLVISLDHIIAELNKSNIEIDISYANYQHTPRLHIQTVQSQRSKIKMVCKFTMMPTSDTENEDESNHDQLEALSRVLLVSTELDAPEEIEMAEFVKQSPFLLKLKLWRIVLDHYLTMKDHKNFQLCYFKVLGGLYDRLCSKEYSNQSQLQRQQTLLSTLSLVKSFTSLFIELISDHNKEWEIIVDDDIADRFELLTRVFIVIYPLIYFETLSNNRNRKFQSFFKKAAKSSSILKDIFIDIVCMLIMLFRKYVETKDSSSALFLTVDLICELHSLIGGFQFCDSGSGNFLNLAESFFCSVSNSSTFTPLRQILLCKYHLSIGGDSLTFEEHNTNAHAMDLESAVRLAKYLIRYEYQNKNPFLITTSRSNFKQLIDNVIEVIGKVNYSKSHILSRNFYFFEQYLESPVNVRTIREALNGTLEIELTKPCDGLQEIIDLGLYYISGVQLLNFYKLRKKTLQARPSELDSIIETLKTDILYKTNRFETWLLLGKCYSYVVEDDLIWTSDKLVVPAKKATIASVQRKAIMCYLMALSLCQAVTQSETITGTQKSENELIIREIYEALALELLNAHHKPMDSLCFQWNFGPTLLLTEDRELVESPGNSVPSISVENIYHVTLLSFQKAYELHGQLPDSTQNWLNIHYIVKLRFKLEKADFAKNCNDLSIEACNLAIAASTNGDVILEPHYSLVVKCYKSVKNDWITVTEGMKQLSMDNDFFAQDASFFETTDSTSKSDFYKKVIELLRKLLASDKRKWHHRPRYRIAKVLFDDFGDIDGAIEEMGQLMALKSVNKNLVNIWKPEYERPGKHFVYTYQYVMFYLNLLSSKHDYISLGHAARKMRRFGSGMINGAQATDRAVELFLTGARTALELNEKEHAELLLPSLNYQAFNKNCDDLIASFNQENYTTDVLDTLSIAYQLKKGSSSIAFDGVCLSIFFKYFYLPWTIEHVRDDDAQPQQPVKFVDNTNSTPSADPEAIPQSKSNNDTKTNTKQVSSRKRVSKKDTFDKVSQIVDKIT</sequence>
<dbReference type="STRING" id="45286.A0A0X8HT38"/>
<feature type="compositionally biased region" description="Basic and acidic residues" evidence="4">
    <location>
        <begin position="336"/>
        <end position="349"/>
    </location>
</feature>
<protein>
    <submittedName>
        <fullName evidence="5">HEL314Cp</fullName>
    </submittedName>
</protein>
<reference evidence="5 6" key="1">
    <citation type="submission" date="2016-01" db="EMBL/GenBank/DDBJ databases">
        <title>Genome sequence of the yeast Holleya sinecauda.</title>
        <authorList>
            <person name="Dietrich F.S."/>
        </authorList>
    </citation>
    <scope>NUCLEOTIDE SEQUENCE [LARGE SCALE GENOMIC DNA]</scope>
    <source>
        <strain evidence="5 6">ATCC 58844</strain>
    </source>
</reference>
<dbReference type="PANTHER" id="PTHR15502:SF7">
    <property type="entry name" value="CALCINEURIN-BINDING PROTEIN CABIN-1"/>
    <property type="match status" value="1"/>
</dbReference>
<keyword evidence="3" id="KW-0539">Nucleus</keyword>
<gene>
    <name evidence="5" type="ORF">AW171_hschr52896</name>
</gene>
<dbReference type="RefSeq" id="XP_017987963.1">
    <property type="nucleotide sequence ID" value="XM_018132756.1"/>
</dbReference>
<dbReference type="GO" id="GO:0006325">
    <property type="term" value="P:chromatin organization"/>
    <property type="evidence" value="ECO:0007669"/>
    <property type="project" value="InterPro"/>
</dbReference>
<dbReference type="GO" id="GO:0000417">
    <property type="term" value="C:HIR complex"/>
    <property type="evidence" value="ECO:0007669"/>
    <property type="project" value="TreeGrafter"/>
</dbReference>
<name>A0A0X8HT38_9SACH</name>
<feature type="compositionally biased region" description="Polar residues" evidence="4">
    <location>
        <begin position="1612"/>
        <end position="1625"/>
    </location>
</feature>
<evidence type="ECO:0000313" key="5">
    <source>
        <dbReference type="EMBL" id="AMD20967.1"/>
    </source>
</evidence>
<dbReference type="EMBL" id="CP014245">
    <property type="protein sequence ID" value="AMD20967.1"/>
    <property type="molecule type" value="Genomic_DNA"/>
</dbReference>
<feature type="region of interest" description="Disordered" evidence="4">
    <location>
        <begin position="323"/>
        <end position="362"/>
    </location>
</feature>
<feature type="region of interest" description="Disordered" evidence="4">
    <location>
        <begin position="1591"/>
        <end position="1638"/>
    </location>
</feature>
<comment type="subcellular location">
    <subcellularLocation>
        <location evidence="1">Nucleus</location>
    </subcellularLocation>
</comment>
<dbReference type="GO" id="GO:0005634">
    <property type="term" value="C:nucleus"/>
    <property type="evidence" value="ECO:0007669"/>
    <property type="project" value="UniProtKB-SubCell"/>
</dbReference>
<comment type="similarity">
    <text evidence="2">Belongs to the HIR3 family.</text>
</comment>
<dbReference type="InterPro" id="IPR033053">
    <property type="entry name" value="Hir3/CABIN1"/>
</dbReference>
<dbReference type="OrthoDB" id="77564at2759"/>
<accession>A0A0X8HT38</accession>
<organism evidence="5 6">
    <name type="scientific">Eremothecium sinecaudum</name>
    <dbReference type="NCBI Taxonomy" id="45286"/>
    <lineage>
        <taxon>Eukaryota</taxon>
        <taxon>Fungi</taxon>
        <taxon>Dikarya</taxon>
        <taxon>Ascomycota</taxon>
        <taxon>Saccharomycotina</taxon>
        <taxon>Saccharomycetes</taxon>
        <taxon>Saccharomycetales</taxon>
        <taxon>Saccharomycetaceae</taxon>
        <taxon>Eremothecium</taxon>
    </lineage>
</organism>
<evidence type="ECO:0000256" key="3">
    <source>
        <dbReference type="ARBA" id="ARBA00023242"/>
    </source>
</evidence>
<dbReference type="GO" id="GO:0031491">
    <property type="term" value="F:nucleosome binding"/>
    <property type="evidence" value="ECO:0007669"/>
    <property type="project" value="TreeGrafter"/>
</dbReference>
<dbReference type="GeneID" id="28724239"/>
<keyword evidence="6" id="KW-1185">Reference proteome</keyword>
<proteinExistence type="inferred from homology"/>
<evidence type="ECO:0000256" key="4">
    <source>
        <dbReference type="SAM" id="MobiDB-lite"/>
    </source>
</evidence>
<dbReference type="PANTHER" id="PTHR15502">
    <property type="entry name" value="CALCINEURIN-BINDING PROTEIN CABIN 1-RELATED"/>
    <property type="match status" value="1"/>
</dbReference>
<evidence type="ECO:0000256" key="2">
    <source>
        <dbReference type="ARBA" id="ARBA00007335"/>
    </source>
</evidence>
<evidence type="ECO:0000313" key="6">
    <source>
        <dbReference type="Proteomes" id="UP000243052"/>
    </source>
</evidence>
<evidence type="ECO:0000256" key="1">
    <source>
        <dbReference type="ARBA" id="ARBA00004123"/>
    </source>
</evidence>